<dbReference type="EMBL" id="CATOUU010001010">
    <property type="protein sequence ID" value="CAI9967008.1"/>
    <property type="molecule type" value="Genomic_DNA"/>
</dbReference>
<protein>
    <submittedName>
        <fullName evidence="3">Hypothetical_protein</fullName>
    </submittedName>
</protein>
<evidence type="ECO:0000313" key="3">
    <source>
        <dbReference type="EMBL" id="CAL6025142.1"/>
    </source>
</evidence>
<evidence type="ECO:0000313" key="2">
    <source>
        <dbReference type="EMBL" id="CAI9967008.1"/>
    </source>
</evidence>
<comment type="caution">
    <text evidence="2">The sequence shown here is derived from an EMBL/GenBank/DDBJ whole genome shotgun (WGS) entry which is preliminary data.</text>
</comment>
<proteinExistence type="predicted"/>
<reference evidence="3 4" key="2">
    <citation type="submission" date="2024-07" db="EMBL/GenBank/DDBJ databases">
        <authorList>
            <person name="Akdeniz Z."/>
        </authorList>
    </citation>
    <scope>NUCLEOTIDE SEQUENCE [LARGE SCALE GENOMIC DNA]</scope>
</reference>
<organism evidence="2">
    <name type="scientific">Hexamita inflata</name>
    <dbReference type="NCBI Taxonomy" id="28002"/>
    <lineage>
        <taxon>Eukaryota</taxon>
        <taxon>Metamonada</taxon>
        <taxon>Diplomonadida</taxon>
        <taxon>Hexamitidae</taxon>
        <taxon>Hexamitinae</taxon>
        <taxon>Hexamita</taxon>
    </lineage>
</organism>
<name>A0AA86R665_9EUKA</name>
<keyword evidence="4" id="KW-1185">Reference proteome</keyword>
<sequence>MGANQGCITKAPQEPPILNPNVIIQQIDEYQKSKSGSSSGGGQFALSDTTSDQFVGKVPCTVQNAYFMRDNQNNVVIKQEKKVEGSQQMSSDGWFYAWF</sequence>
<evidence type="ECO:0000313" key="4">
    <source>
        <dbReference type="Proteomes" id="UP001642409"/>
    </source>
</evidence>
<dbReference type="Proteomes" id="UP001642409">
    <property type="component" value="Unassembled WGS sequence"/>
</dbReference>
<gene>
    <name evidence="3" type="ORF">HINF_LOCUS29980</name>
    <name evidence="2" type="ORF">HINF_LOCUS54653</name>
</gene>
<reference evidence="2" key="1">
    <citation type="submission" date="2023-06" db="EMBL/GenBank/DDBJ databases">
        <authorList>
            <person name="Kurt Z."/>
        </authorList>
    </citation>
    <scope>NUCLEOTIDE SEQUENCE</scope>
</reference>
<dbReference type="EMBL" id="CAXDID020000097">
    <property type="protein sequence ID" value="CAL6025142.1"/>
    <property type="molecule type" value="Genomic_DNA"/>
</dbReference>
<feature type="region of interest" description="Disordered" evidence="1">
    <location>
        <begin position="29"/>
        <end position="48"/>
    </location>
</feature>
<evidence type="ECO:0000256" key="1">
    <source>
        <dbReference type="SAM" id="MobiDB-lite"/>
    </source>
</evidence>
<accession>A0AA86R665</accession>
<dbReference type="AlphaFoldDB" id="A0AA86R665"/>